<accession>A0ABW2XWU5</accession>
<evidence type="ECO:0000313" key="3">
    <source>
        <dbReference type="Proteomes" id="UP001597063"/>
    </source>
</evidence>
<comment type="caution">
    <text evidence="2">The sequence shown here is derived from an EMBL/GenBank/DDBJ whole genome shotgun (WGS) entry which is preliminary data.</text>
</comment>
<sequence>MDEIEQKVQRFALGLRHVRRHAGEPSYRTLSNQMEYSYSTVSRMLNGQIFPRWDTVEQFLRACKVSESAIDGRWRTRWLEIAELTSPIGEPVPYEDDDEDEFAGSAKPPTRPTMECPECGALIVNPLRHQTWHAALARGRGPQRPPAPAGQHQQGLRRASG</sequence>
<evidence type="ECO:0000313" key="2">
    <source>
        <dbReference type="EMBL" id="MFD0688736.1"/>
    </source>
</evidence>
<name>A0ABW2XWU5_9ACTN</name>
<dbReference type="RefSeq" id="WP_131762866.1">
    <property type="nucleotide sequence ID" value="NZ_CAACUY010000266.1"/>
</dbReference>
<feature type="region of interest" description="Disordered" evidence="1">
    <location>
        <begin position="134"/>
        <end position="161"/>
    </location>
</feature>
<protein>
    <submittedName>
        <fullName evidence="2">Helix-turn-helix domain-containing protein</fullName>
    </submittedName>
</protein>
<gene>
    <name evidence="2" type="ORF">ACFQZM_29875</name>
</gene>
<keyword evidence="3" id="KW-1185">Reference proteome</keyword>
<dbReference type="Pfam" id="PF13560">
    <property type="entry name" value="HTH_31"/>
    <property type="match status" value="1"/>
</dbReference>
<feature type="region of interest" description="Disordered" evidence="1">
    <location>
        <begin position="89"/>
        <end position="114"/>
    </location>
</feature>
<feature type="compositionally biased region" description="Acidic residues" evidence="1">
    <location>
        <begin position="93"/>
        <end position="102"/>
    </location>
</feature>
<dbReference type="EMBL" id="JBHTGP010000015">
    <property type="protein sequence ID" value="MFD0688736.1"/>
    <property type="molecule type" value="Genomic_DNA"/>
</dbReference>
<dbReference type="Proteomes" id="UP001597063">
    <property type="component" value="Unassembled WGS sequence"/>
</dbReference>
<dbReference type="SUPFAM" id="SSF47413">
    <property type="entry name" value="lambda repressor-like DNA-binding domains"/>
    <property type="match status" value="1"/>
</dbReference>
<evidence type="ECO:0000256" key="1">
    <source>
        <dbReference type="SAM" id="MobiDB-lite"/>
    </source>
</evidence>
<organism evidence="2 3">
    <name type="scientific">Actinomadura fibrosa</name>
    <dbReference type="NCBI Taxonomy" id="111802"/>
    <lineage>
        <taxon>Bacteria</taxon>
        <taxon>Bacillati</taxon>
        <taxon>Actinomycetota</taxon>
        <taxon>Actinomycetes</taxon>
        <taxon>Streptosporangiales</taxon>
        <taxon>Thermomonosporaceae</taxon>
        <taxon>Actinomadura</taxon>
    </lineage>
</organism>
<proteinExistence type="predicted"/>
<reference evidence="3" key="1">
    <citation type="journal article" date="2019" name="Int. J. Syst. Evol. Microbiol.">
        <title>The Global Catalogue of Microorganisms (GCM) 10K type strain sequencing project: providing services to taxonomists for standard genome sequencing and annotation.</title>
        <authorList>
            <consortium name="The Broad Institute Genomics Platform"/>
            <consortium name="The Broad Institute Genome Sequencing Center for Infectious Disease"/>
            <person name="Wu L."/>
            <person name="Ma J."/>
        </authorList>
    </citation>
    <scope>NUCLEOTIDE SEQUENCE [LARGE SCALE GENOMIC DNA]</scope>
    <source>
        <strain evidence="3">JCM 9371</strain>
    </source>
</reference>
<dbReference type="InterPro" id="IPR010982">
    <property type="entry name" value="Lambda_DNA-bd_dom_sf"/>
</dbReference>